<keyword evidence="4" id="KW-1185">Reference proteome</keyword>
<sequence length="299" mass="34721">MPLFFFLSGCVLSVDKPYKEIIKKKVKQLLLPYVFFILLSCCFYWMLLLLSHRFTINHLWSLVDLFPYDNEIINTPLWFLVSLFWMSIIYSGIRKCVSREWIVGTVVVVFYFIVELAEKYEVSLPFFLGRGIGEMIYMHLGFFFYKRGYVFQLYRLKKSCQVYLFLLSAIAFVCLFYCAEKIYVDKEMLFRIIHLFTAISGIFFILMGAILCAVLSGVFVKVLCYLGRNTLYIFAVHLPLLEFARPIGKYVIGSNGLGYDSIVFLTDLVLAIIVSWGLKIGKDSFSKKLPHYSPTGIIE</sequence>
<accession>K0X3U2</accession>
<dbReference type="PANTHER" id="PTHR37312">
    <property type="entry name" value="MEMBRANE-BOUND ACYLTRANSFERASE YKRP-RELATED"/>
    <property type="match status" value="1"/>
</dbReference>
<feature type="transmembrane region" description="Helical" evidence="1">
    <location>
        <begin position="261"/>
        <end position="278"/>
    </location>
</feature>
<dbReference type="Proteomes" id="UP000006044">
    <property type="component" value="Unassembled WGS sequence"/>
</dbReference>
<dbReference type="STRING" id="742726.HMPREF9448_02488"/>
<evidence type="ECO:0000259" key="2">
    <source>
        <dbReference type="Pfam" id="PF01757"/>
    </source>
</evidence>
<gene>
    <name evidence="3" type="ORF">HMPREF9448_02488</name>
</gene>
<keyword evidence="1" id="KW-0472">Membrane</keyword>
<protein>
    <recommendedName>
        <fullName evidence="2">Acyltransferase 3 domain-containing protein</fullName>
    </recommendedName>
</protein>
<keyword evidence="1" id="KW-1133">Transmembrane helix</keyword>
<dbReference type="HOGENOM" id="CLU_023915_4_1_10"/>
<dbReference type="AlphaFoldDB" id="K0X3U2"/>
<organism evidence="3 4">
    <name type="scientific">Barnesiella intestinihominis YIT 11860</name>
    <dbReference type="NCBI Taxonomy" id="742726"/>
    <lineage>
        <taxon>Bacteria</taxon>
        <taxon>Pseudomonadati</taxon>
        <taxon>Bacteroidota</taxon>
        <taxon>Bacteroidia</taxon>
        <taxon>Bacteroidales</taxon>
        <taxon>Barnesiellaceae</taxon>
        <taxon>Barnesiella</taxon>
    </lineage>
</organism>
<dbReference type="InterPro" id="IPR052734">
    <property type="entry name" value="Nod_factor_acetyltransferase"/>
</dbReference>
<reference evidence="3 4" key="1">
    <citation type="submission" date="2012-08" db="EMBL/GenBank/DDBJ databases">
        <title>The Genome Sequence of Barnesiella intestinihominis YIT 11860.</title>
        <authorList>
            <consortium name="The Broad Institute Genome Sequencing Platform"/>
            <person name="Earl A."/>
            <person name="Ward D."/>
            <person name="Feldgarden M."/>
            <person name="Gevers D."/>
            <person name="Morotomi M."/>
            <person name="Walker B."/>
            <person name="Young S.K."/>
            <person name="Zeng Q."/>
            <person name="Gargeya S."/>
            <person name="Fitzgerald M."/>
            <person name="Haas B."/>
            <person name="Abouelleil A."/>
            <person name="Alvarado L."/>
            <person name="Arachchi H.M."/>
            <person name="Berlin A.M."/>
            <person name="Chapman S.B."/>
            <person name="Goldberg J."/>
            <person name="Griggs A."/>
            <person name="Gujja S."/>
            <person name="Hansen M."/>
            <person name="Howarth C."/>
            <person name="Imamovic A."/>
            <person name="Larimer J."/>
            <person name="McCowen C."/>
            <person name="Montmayeur A."/>
            <person name="Murphy C."/>
            <person name="Neiman D."/>
            <person name="Pearson M."/>
            <person name="Priest M."/>
            <person name="Roberts A."/>
            <person name="Saif S."/>
            <person name="Shea T."/>
            <person name="Sisk P."/>
            <person name="Sykes S."/>
            <person name="Wortman J."/>
            <person name="Nusbaum C."/>
            <person name="Birren B."/>
        </authorList>
    </citation>
    <scope>NUCLEOTIDE SEQUENCE [LARGE SCALE GENOMIC DNA]</scope>
    <source>
        <strain evidence="3 4">YIT 11860</strain>
    </source>
</reference>
<feature type="transmembrane region" description="Helical" evidence="1">
    <location>
        <begin position="189"/>
        <end position="215"/>
    </location>
</feature>
<feature type="transmembrane region" description="Helical" evidence="1">
    <location>
        <begin position="123"/>
        <end position="142"/>
    </location>
</feature>
<evidence type="ECO:0000256" key="1">
    <source>
        <dbReference type="SAM" id="Phobius"/>
    </source>
</evidence>
<keyword evidence="1" id="KW-0812">Transmembrane</keyword>
<feature type="transmembrane region" description="Helical" evidence="1">
    <location>
        <begin position="72"/>
        <end position="93"/>
    </location>
</feature>
<name>K0X3U2_9BACT</name>
<feature type="transmembrane region" description="Helical" evidence="1">
    <location>
        <begin position="222"/>
        <end position="241"/>
    </location>
</feature>
<evidence type="ECO:0000313" key="4">
    <source>
        <dbReference type="Proteomes" id="UP000006044"/>
    </source>
</evidence>
<feature type="transmembrane region" description="Helical" evidence="1">
    <location>
        <begin position="100"/>
        <end position="117"/>
    </location>
</feature>
<proteinExistence type="predicted"/>
<feature type="transmembrane region" description="Helical" evidence="1">
    <location>
        <begin position="29"/>
        <end position="52"/>
    </location>
</feature>
<dbReference type="GO" id="GO:0016747">
    <property type="term" value="F:acyltransferase activity, transferring groups other than amino-acyl groups"/>
    <property type="evidence" value="ECO:0007669"/>
    <property type="project" value="InterPro"/>
</dbReference>
<dbReference type="Pfam" id="PF01757">
    <property type="entry name" value="Acyl_transf_3"/>
    <property type="match status" value="1"/>
</dbReference>
<dbReference type="InterPro" id="IPR002656">
    <property type="entry name" value="Acyl_transf_3_dom"/>
</dbReference>
<comment type="caution">
    <text evidence="3">The sequence shown here is derived from an EMBL/GenBank/DDBJ whole genome shotgun (WGS) entry which is preliminary data.</text>
</comment>
<dbReference type="PANTHER" id="PTHR37312:SF1">
    <property type="entry name" value="MEMBRANE-BOUND ACYLTRANSFERASE YKRP-RELATED"/>
    <property type="match status" value="1"/>
</dbReference>
<feature type="transmembrane region" description="Helical" evidence="1">
    <location>
        <begin position="162"/>
        <end position="183"/>
    </location>
</feature>
<dbReference type="EMBL" id="ADLE01000017">
    <property type="protein sequence ID" value="EJZ62369.1"/>
    <property type="molecule type" value="Genomic_DNA"/>
</dbReference>
<evidence type="ECO:0000313" key="3">
    <source>
        <dbReference type="EMBL" id="EJZ62369.1"/>
    </source>
</evidence>
<feature type="domain" description="Acyltransferase 3" evidence="2">
    <location>
        <begin position="1"/>
        <end position="274"/>
    </location>
</feature>